<dbReference type="Proteomes" id="UP000237344">
    <property type="component" value="Unassembled WGS sequence"/>
</dbReference>
<dbReference type="EMBL" id="POTC01000003">
    <property type="protein sequence ID" value="POF63942.1"/>
    <property type="molecule type" value="Genomic_DNA"/>
</dbReference>
<sequence>MTSGHGLYIYPWDIMDHDDLPGFAAGLKALGIGRLCMATAYHTGKFLRPHGRDARVYFPQDGAVYVPTDPGGYGAIRPIMAERMPAVDMLRTLHDHGLAISAWTVLFHNTALGTRHPQAACHNAFGDCYPYSLCPSNADVRAYGVALCRDIAAHPYVDDLILETPGWQPFHHGFHHEMSLLSPNAWPDTLLGLCFCDACMDGATRAGVDAAGLRQRVRGHLSSYMARACDGTAAEGGDRLVHAVLGDDALRDFLRWRCGQVTSLVRDIRDAVAGDATLHVIASVQANPVRSWVEGSDLEALSHVCDGLEVCLYGRDTQAIQARFDDVREIVPADRPLRPVLRPAPCDFPDAGAFVAQVDSLSRRGVREFAFYNFGHLRRENLNWIYRALDGLAAPFAGRG</sequence>
<evidence type="ECO:0000313" key="1">
    <source>
        <dbReference type="EMBL" id="POF63942.1"/>
    </source>
</evidence>
<comment type="caution">
    <text evidence="1">The sequence shown here is derived from an EMBL/GenBank/DDBJ whole genome shotgun (WGS) entry which is preliminary data.</text>
</comment>
<dbReference type="RefSeq" id="WP_146044135.1">
    <property type="nucleotide sequence ID" value="NZ_NKUE01000009.1"/>
</dbReference>
<evidence type="ECO:0000313" key="2">
    <source>
        <dbReference type="Proteomes" id="UP000237344"/>
    </source>
</evidence>
<name>A0A2S3W4Y6_9PROT</name>
<dbReference type="Gene3D" id="3.20.20.80">
    <property type="entry name" value="Glycosidases"/>
    <property type="match status" value="1"/>
</dbReference>
<dbReference type="AlphaFoldDB" id="A0A2S3W4Y6"/>
<accession>A0A2S3W4Y6</accession>
<reference evidence="1 2" key="1">
    <citation type="submission" date="2018-01" db="EMBL/GenBank/DDBJ databases">
        <title>Draft Genome Sequence of Komagataeibacter maltaceti LMG 1529, a Vinegar Producing Acetic Acid Bacterium Isolated from Malt Vinegar Brewery Acetifiers.</title>
        <authorList>
            <person name="Zhang Q."/>
            <person name="Hollensteiner J."/>
            <person name="Poehlein A."/>
            <person name="Daniel R."/>
        </authorList>
    </citation>
    <scope>NUCLEOTIDE SEQUENCE [LARGE SCALE GENOMIC DNA]</scope>
    <source>
        <strain evidence="1 2">LMG 1529</strain>
    </source>
</reference>
<keyword evidence="2" id="KW-1185">Reference proteome</keyword>
<organism evidence="1 2">
    <name type="scientific">Novacetimonas maltaceti</name>
    <dbReference type="NCBI Taxonomy" id="1203393"/>
    <lineage>
        <taxon>Bacteria</taxon>
        <taxon>Pseudomonadati</taxon>
        <taxon>Pseudomonadota</taxon>
        <taxon>Alphaproteobacteria</taxon>
        <taxon>Acetobacterales</taxon>
        <taxon>Acetobacteraceae</taxon>
        <taxon>Novacetimonas</taxon>
    </lineage>
</organism>
<protein>
    <submittedName>
        <fullName evidence="1">Uncharacterized protein</fullName>
    </submittedName>
</protein>
<dbReference type="OrthoDB" id="8576080at2"/>
<gene>
    <name evidence="1" type="ORF">KMAL_04750</name>
</gene>
<proteinExistence type="predicted"/>